<keyword evidence="3" id="KW-1185">Reference proteome</keyword>
<organism evidence="2 3">
    <name type="scientific">Lasiodiplodia theobromae</name>
    <dbReference type="NCBI Taxonomy" id="45133"/>
    <lineage>
        <taxon>Eukaryota</taxon>
        <taxon>Fungi</taxon>
        <taxon>Dikarya</taxon>
        <taxon>Ascomycota</taxon>
        <taxon>Pezizomycotina</taxon>
        <taxon>Dothideomycetes</taxon>
        <taxon>Dothideomycetes incertae sedis</taxon>
        <taxon>Botryosphaeriales</taxon>
        <taxon>Botryosphaeriaceae</taxon>
        <taxon>Lasiodiplodia</taxon>
    </lineage>
</organism>
<dbReference type="Pfam" id="PF24564">
    <property type="entry name" value="DUF7605"/>
    <property type="match status" value="1"/>
</dbReference>
<name>A0A5N5DFE4_9PEZI</name>
<evidence type="ECO:0000313" key="3">
    <source>
        <dbReference type="Proteomes" id="UP000325902"/>
    </source>
</evidence>
<comment type="caution">
    <text evidence="2">The sequence shown here is derived from an EMBL/GenBank/DDBJ whole genome shotgun (WGS) entry which is preliminary data.</text>
</comment>
<dbReference type="OrthoDB" id="5427350at2759"/>
<dbReference type="EMBL" id="VCHE01000024">
    <property type="protein sequence ID" value="KAB2576411.1"/>
    <property type="molecule type" value="Genomic_DNA"/>
</dbReference>
<sequence>MMDINSTNIPALQAFLCALPAFRRFKAFENRHERELPWLLDHLAWACSPIKIDGTEELHEILLSTSGTVAPDISNSFKKFFDEAIVPGIATIKTNKAAYATYATDKLREWSYWHNQTYKTFCIHRGNWRTQKVGRRDWNEEMLELLVQDVDRETNGWEDAMSDLTKIISAKLDAKISKLIAELHGANRSSTASMNLFVRLVQNEQTRLKERCRARVEKLQSDLMTIKQRVTDTQDMEQSYFVRSLEKTYDDCSRMSGSSSHTRRTEALRSKISKKVRDPFSEMFDLANKDAEKVI</sequence>
<proteinExistence type="predicted"/>
<dbReference type="AlphaFoldDB" id="A0A5N5DFE4"/>
<dbReference type="Proteomes" id="UP000325902">
    <property type="component" value="Unassembled WGS sequence"/>
</dbReference>
<evidence type="ECO:0000313" key="2">
    <source>
        <dbReference type="EMBL" id="KAB2576411.1"/>
    </source>
</evidence>
<evidence type="ECO:0000259" key="1">
    <source>
        <dbReference type="Pfam" id="PF24564"/>
    </source>
</evidence>
<feature type="domain" description="DUF7605" evidence="1">
    <location>
        <begin position="98"/>
        <end position="275"/>
    </location>
</feature>
<gene>
    <name evidence="2" type="ORF">DBV05_g5003</name>
</gene>
<protein>
    <recommendedName>
        <fullName evidence="1">DUF7605 domain-containing protein</fullName>
    </recommendedName>
</protein>
<reference evidence="2 3" key="1">
    <citation type="journal article" date="2019" name="Sci. Rep.">
        <title>A multi-omics analysis of the grapevine pathogen Lasiodiplodia theobromae reveals that temperature affects the expression of virulence- and pathogenicity-related genes.</title>
        <authorList>
            <person name="Felix C."/>
            <person name="Meneses R."/>
            <person name="Goncalves M.F.M."/>
            <person name="Tilleman L."/>
            <person name="Duarte A.S."/>
            <person name="Jorrin-Novo J.V."/>
            <person name="Van de Peer Y."/>
            <person name="Deforce D."/>
            <person name="Van Nieuwerburgh F."/>
            <person name="Esteves A.C."/>
            <person name="Alves A."/>
        </authorList>
    </citation>
    <scope>NUCLEOTIDE SEQUENCE [LARGE SCALE GENOMIC DNA]</scope>
    <source>
        <strain evidence="2 3">LA-SOL3</strain>
    </source>
</reference>
<accession>A0A5N5DFE4</accession>
<dbReference type="InterPro" id="IPR056024">
    <property type="entry name" value="DUF7605"/>
</dbReference>